<dbReference type="Proteomes" id="UP000735302">
    <property type="component" value="Unassembled WGS sequence"/>
</dbReference>
<reference evidence="5 6" key="1">
    <citation type="journal article" date="2021" name="Elife">
        <title>Chloroplast acquisition without the gene transfer in kleptoplastic sea slugs, Plakobranchus ocellatus.</title>
        <authorList>
            <person name="Maeda T."/>
            <person name="Takahashi S."/>
            <person name="Yoshida T."/>
            <person name="Shimamura S."/>
            <person name="Takaki Y."/>
            <person name="Nagai Y."/>
            <person name="Toyoda A."/>
            <person name="Suzuki Y."/>
            <person name="Arimoto A."/>
            <person name="Ishii H."/>
            <person name="Satoh N."/>
            <person name="Nishiyama T."/>
            <person name="Hasebe M."/>
            <person name="Maruyama T."/>
            <person name="Minagawa J."/>
            <person name="Obokata J."/>
            <person name="Shigenobu S."/>
        </authorList>
    </citation>
    <scope>NUCLEOTIDE SEQUENCE [LARGE SCALE GENOMIC DNA]</scope>
</reference>
<dbReference type="GO" id="GO:0007266">
    <property type="term" value="P:Rho protein signal transduction"/>
    <property type="evidence" value="ECO:0007669"/>
    <property type="project" value="InterPro"/>
</dbReference>
<keyword evidence="3" id="KW-0963">Cytoplasm</keyword>
<dbReference type="Pfam" id="PF02115">
    <property type="entry name" value="Rho_GDI"/>
    <property type="match status" value="1"/>
</dbReference>
<feature type="compositionally biased region" description="Low complexity" evidence="4">
    <location>
        <begin position="1"/>
        <end position="10"/>
    </location>
</feature>
<dbReference type="EMBL" id="BLXT01001916">
    <property type="protein sequence ID" value="GFN89080.1"/>
    <property type="molecule type" value="Genomic_DNA"/>
</dbReference>
<comment type="caution">
    <text evidence="5">The sequence shown here is derived from an EMBL/GenBank/DDBJ whole genome shotgun (WGS) entry which is preliminary data.</text>
</comment>
<dbReference type="InterPro" id="IPR014756">
    <property type="entry name" value="Ig_E-set"/>
</dbReference>
<dbReference type="PANTHER" id="PTHR10980">
    <property type="entry name" value="RHO GDP-DISSOCIATION INHIBITOR"/>
    <property type="match status" value="1"/>
</dbReference>
<evidence type="ECO:0000256" key="4">
    <source>
        <dbReference type="SAM" id="MobiDB-lite"/>
    </source>
</evidence>
<dbReference type="GO" id="GO:0016020">
    <property type="term" value="C:membrane"/>
    <property type="evidence" value="ECO:0007669"/>
    <property type="project" value="TreeGrafter"/>
</dbReference>
<comment type="similarity">
    <text evidence="2">Belongs to the Rho GDI family.</text>
</comment>
<dbReference type="GO" id="GO:0005094">
    <property type="term" value="F:Rho GDP-dissociation inhibitor activity"/>
    <property type="evidence" value="ECO:0007669"/>
    <property type="project" value="InterPro"/>
</dbReference>
<dbReference type="InterPro" id="IPR024792">
    <property type="entry name" value="RhoGDI_dom_sf"/>
</dbReference>
<evidence type="ECO:0000256" key="3">
    <source>
        <dbReference type="ARBA" id="ARBA00022490"/>
    </source>
</evidence>
<gene>
    <name evidence="5" type="ORF">PoB_001558600</name>
</gene>
<proteinExistence type="inferred from homology"/>
<protein>
    <submittedName>
        <fullName evidence="5">Rho GDP-dissociation inhibitor 1</fullName>
    </submittedName>
</protein>
<evidence type="ECO:0000313" key="6">
    <source>
        <dbReference type="Proteomes" id="UP000735302"/>
    </source>
</evidence>
<dbReference type="PANTHER" id="PTHR10980:SF3">
    <property type="entry name" value="LD16419P"/>
    <property type="match status" value="1"/>
</dbReference>
<evidence type="ECO:0000256" key="1">
    <source>
        <dbReference type="ARBA" id="ARBA00004496"/>
    </source>
</evidence>
<name>A0AAV3Z3D0_9GAST</name>
<dbReference type="GO" id="GO:0005829">
    <property type="term" value="C:cytosol"/>
    <property type="evidence" value="ECO:0007669"/>
    <property type="project" value="TreeGrafter"/>
</dbReference>
<evidence type="ECO:0000256" key="2">
    <source>
        <dbReference type="ARBA" id="ARBA00009758"/>
    </source>
</evidence>
<comment type="subcellular location">
    <subcellularLocation>
        <location evidence="1">Cytoplasm</location>
    </subcellularLocation>
</comment>
<organism evidence="5 6">
    <name type="scientific">Plakobranchus ocellatus</name>
    <dbReference type="NCBI Taxonomy" id="259542"/>
    <lineage>
        <taxon>Eukaryota</taxon>
        <taxon>Metazoa</taxon>
        <taxon>Spiralia</taxon>
        <taxon>Lophotrochozoa</taxon>
        <taxon>Mollusca</taxon>
        <taxon>Gastropoda</taxon>
        <taxon>Heterobranchia</taxon>
        <taxon>Euthyneura</taxon>
        <taxon>Panpulmonata</taxon>
        <taxon>Sacoglossa</taxon>
        <taxon>Placobranchoidea</taxon>
        <taxon>Plakobranchidae</taxon>
        <taxon>Plakobranchus</taxon>
    </lineage>
</organism>
<dbReference type="Gene3D" id="2.70.50.30">
    <property type="entry name" value="Coagulation Factor XIII, subunit A, domain 1"/>
    <property type="match status" value="1"/>
</dbReference>
<keyword evidence="6" id="KW-1185">Reference proteome</keyword>
<evidence type="ECO:0000313" key="5">
    <source>
        <dbReference type="EMBL" id="GFN89080.1"/>
    </source>
</evidence>
<dbReference type="AlphaFoldDB" id="A0AAV3Z3D0"/>
<dbReference type="SUPFAM" id="SSF81296">
    <property type="entry name" value="E set domains"/>
    <property type="match status" value="1"/>
</dbReference>
<feature type="region of interest" description="Disordered" evidence="4">
    <location>
        <begin position="1"/>
        <end position="36"/>
    </location>
</feature>
<sequence>MAEQEQQQEQAAKEVEQSELEDEDNPNYKPPAPKALDEIVNQDAEDESLVKYKEALLGTAAKNVVIGTDILYTLPRAKGTPL</sequence>
<accession>A0AAV3Z3D0</accession>
<dbReference type="InterPro" id="IPR000406">
    <property type="entry name" value="Rho_GDI"/>
</dbReference>